<dbReference type="OrthoDB" id="10460216at2759"/>
<dbReference type="EMBL" id="CAJPWZ010001288">
    <property type="protein sequence ID" value="CAG2212105.1"/>
    <property type="molecule type" value="Genomic_DNA"/>
</dbReference>
<evidence type="ECO:0000313" key="4">
    <source>
        <dbReference type="Proteomes" id="UP000683360"/>
    </source>
</evidence>
<dbReference type="AlphaFoldDB" id="A0A8S3S0J8"/>
<keyword evidence="1" id="KW-0175">Coiled coil</keyword>
<accession>A0A8S3S0J8</accession>
<name>A0A8S3S0J8_MYTED</name>
<evidence type="ECO:0000313" key="3">
    <source>
        <dbReference type="EMBL" id="CAG2212105.1"/>
    </source>
</evidence>
<comment type="caution">
    <text evidence="3">The sequence shown here is derived from an EMBL/GenBank/DDBJ whole genome shotgun (WGS) entry which is preliminary data.</text>
</comment>
<evidence type="ECO:0000256" key="1">
    <source>
        <dbReference type="SAM" id="Coils"/>
    </source>
</evidence>
<keyword evidence="4" id="KW-1185">Reference proteome</keyword>
<keyword evidence="2" id="KW-0732">Signal</keyword>
<reference evidence="3" key="1">
    <citation type="submission" date="2021-03" db="EMBL/GenBank/DDBJ databases">
        <authorList>
            <person name="Bekaert M."/>
        </authorList>
    </citation>
    <scope>NUCLEOTIDE SEQUENCE</scope>
</reference>
<dbReference type="Proteomes" id="UP000683360">
    <property type="component" value="Unassembled WGS sequence"/>
</dbReference>
<feature type="chain" id="PRO_5035745261" evidence="2">
    <location>
        <begin position="16"/>
        <end position="240"/>
    </location>
</feature>
<evidence type="ECO:0000256" key="2">
    <source>
        <dbReference type="SAM" id="SignalP"/>
    </source>
</evidence>
<feature type="signal peptide" evidence="2">
    <location>
        <begin position="1"/>
        <end position="15"/>
    </location>
</feature>
<feature type="coiled-coil region" evidence="1">
    <location>
        <begin position="65"/>
        <end position="148"/>
    </location>
</feature>
<proteinExistence type="predicted"/>
<organism evidence="3 4">
    <name type="scientific">Mytilus edulis</name>
    <name type="common">Blue mussel</name>
    <dbReference type="NCBI Taxonomy" id="6550"/>
    <lineage>
        <taxon>Eukaryota</taxon>
        <taxon>Metazoa</taxon>
        <taxon>Spiralia</taxon>
        <taxon>Lophotrochozoa</taxon>
        <taxon>Mollusca</taxon>
        <taxon>Bivalvia</taxon>
        <taxon>Autobranchia</taxon>
        <taxon>Pteriomorphia</taxon>
        <taxon>Mytilida</taxon>
        <taxon>Mytiloidea</taxon>
        <taxon>Mytilidae</taxon>
        <taxon>Mytilinae</taxon>
        <taxon>Mytilus</taxon>
    </lineage>
</organism>
<gene>
    <name evidence="3" type="ORF">MEDL_26082</name>
</gene>
<sequence>MRVIVLFSVVGFNTGFLLKDNNPQQSGTVNNQYPSMAKYLADQSSMHHELETLRRQQEMSMSLLTSQLEKKLAEMEAKIPEQSSRNDTCKVLYETLEQIVQEVKQNNTRLAGDLETLHHSYNLLNMAFENTTTKLENSLQELKQLKNIQQLQSLNNLNAKIQKIDSSVSSLSSHEQARNQDFLALYNLTIQSEAEINRKMTKYQTELQHVQNADKDMDKRIIELQRNVSNKGIMQYNTFF</sequence>
<protein>
    <submittedName>
        <fullName evidence="3">Uncharacterized protein</fullName>
    </submittedName>
</protein>